<reference evidence="5 6" key="1">
    <citation type="submission" date="2022-10" db="EMBL/GenBank/DDBJ databases">
        <title>The complete genomes of actinobacterial strains from the NBC collection.</title>
        <authorList>
            <person name="Joergensen T.S."/>
            <person name="Alvarez Arevalo M."/>
            <person name="Sterndorff E.B."/>
            <person name="Faurdal D."/>
            <person name="Vuksanovic O."/>
            <person name="Mourched A.-S."/>
            <person name="Charusanti P."/>
            <person name="Shaw S."/>
            <person name="Blin K."/>
            <person name="Weber T."/>
        </authorList>
    </citation>
    <scope>NUCLEOTIDE SEQUENCE [LARGE SCALE GENOMIC DNA]</scope>
    <source>
        <strain evidence="5 6">NBC 01753</strain>
    </source>
</reference>
<dbReference type="Gene3D" id="3.40.50.300">
    <property type="entry name" value="P-loop containing nucleotide triphosphate hydrolases"/>
    <property type="match status" value="1"/>
</dbReference>
<sequence length="1143" mass="125381">MDIAALRNPYDYRNPVRDVAVFAGRAEEVAAIGYELDQAALNQPSVCVVLHGPRAAGKTSLLNAAEWMAGTRRFIAVRVELIKGDGRPISFFRKVYEELAATFIVEVTQRGDTPPFDMATVRRVMAGAVAVPSEFPLEFPETVALAGPQGQVSESALRSDLSFFVKQLGHPLVLLIDEAQIAADDAQVLSVLRFLTLRVDGLVLVLAGTSGLIERITDVHSPILRQFKEIEVKGFVESEDVLNCVMRPLRKLGISGVDVNSTVSALRHLTDGNPYEIQLYCHEMFVRWQQGEADGMQLTPEVLEGIRSRMESGRDVIDRPLIRTVRRMKEHELIAFNVLSSALGHATADDAWFAYSMTGSSGITREQYDVCRESLVESGILAADEIIHFATETELFDEIYVRLWTISKLGQASHAQLTSRNDVRALMINRLFVLLHIFAQGPLRIFPTCCSRMNVRHIGEAFSALEKLPDEGPNSAPHVSLVHSAVLRAGEPRALDLTTVSCTYRGHSVKRWLYAADTDDISLADSPGFKKIADRIERLGGELTADRVRIPLRSWPATGWFRRAKGHVRPELADNHLQAAYAAYRVGDISTTRKHLETSFELAPEWESANNLLYVCSSSGLPAEALEWSDRAIGLAADTHRRSLSRYNTAMASLLNGNREEAAGQLYQAAGEMNELEVSDYRVDFLLLPECSDDVMTMREVKGVDLLKAVQQAQALIGDVPAVENRAEKRTKEQQADAVPSRRAPVVLAVATEWASSHGGLSTFNREMCRALAVAGAQVFCVVLTATANELAAAAATGVTLLPTPVMPGASEDMRLTSRPSLPSGTVPDVVVGHSRITGPAAKKLADDFFPSARRLHFVHMAPDEIEWYKLDRVTDAGLRAEERTDIERALGRSAHRVVAVGPRLHDQFLAEFAGFEAPPPLRIDPGFDAAPATHRTPPGGFPRRVLLLGRTEDAHLKGVDLAAAACGRVATWLDEDGLGRVRLLVRGAPDSVTEEQWAQIKQWSASAKLDVVVRAYSSDQERIDNDLNSSSLVIVPSRSEGYGLVAVEAISQGIPVLVSSETGFAQHLREAVGHEAAARFVVSMSGDDEKDTERWARAIERVLRDRENSFGQIAELRGSLAKKVTWTQAASIVLGERRNVSE</sequence>
<dbReference type="SUPFAM" id="SSF52540">
    <property type="entry name" value="P-loop containing nucleoside triphosphate hydrolases"/>
    <property type="match status" value="1"/>
</dbReference>
<dbReference type="SUPFAM" id="SSF48452">
    <property type="entry name" value="TPR-like"/>
    <property type="match status" value="1"/>
</dbReference>
<dbReference type="InterPro" id="IPR027417">
    <property type="entry name" value="P-loop_NTPase"/>
</dbReference>
<accession>A0ABZ1GMS6</accession>
<dbReference type="PANTHER" id="PTHR12526">
    <property type="entry name" value="GLYCOSYLTRANSFERASE"/>
    <property type="match status" value="1"/>
</dbReference>
<gene>
    <name evidence="5" type="ORF">OIE73_13065</name>
</gene>
<dbReference type="Pfam" id="PF20706">
    <property type="entry name" value="GT4-conflict"/>
    <property type="match status" value="1"/>
</dbReference>
<dbReference type="PANTHER" id="PTHR12526:SF510">
    <property type="entry name" value="D-INOSITOL 3-PHOSPHATE GLYCOSYLTRANSFERASE"/>
    <property type="match status" value="1"/>
</dbReference>
<protein>
    <recommendedName>
        <fullName evidence="1">D-inositol 3-phosphate glycosyltransferase</fullName>
    </recommendedName>
</protein>
<feature type="domain" description="Orc1-like AAA ATPase" evidence="4">
    <location>
        <begin position="22"/>
        <end position="196"/>
    </location>
</feature>
<dbReference type="GeneID" id="91543516"/>
<dbReference type="InterPro" id="IPR041664">
    <property type="entry name" value="AAA_16"/>
</dbReference>
<name>A0ABZ1GMS6_9ACTN</name>
<evidence type="ECO:0000256" key="2">
    <source>
        <dbReference type="ARBA" id="ARBA00022676"/>
    </source>
</evidence>
<dbReference type="CDD" id="cd03801">
    <property type="entry name" value="GT4_PimA-like"/>
    <property type="match status" value="1"/>
</dbReference>
<dbReference type="GO" id="GO:0016757">
    <property type="term" value="F:glycosyltransferase activity"/>
    <property type="evidence" value="ECO:0007669"/>
    <property type="project" value="UniProtKB-KW"/>
</dbReference>
<keyword evidence="3 5" id="KW-0808">Transferase</keyword>
<keyword evidence="6" id="KW-1185">Reference proteome</keyword>
<dbReference type="InterPro" id="IPR011990">
    <property type="entry name" value="TPR-like_helical_dom_sf"/>
</dbReference>
<dbReference type="Proteomes" id="UP001335325">
    <property type="component" value="Chromosome"/>
</dbReference>
<proteinExistence type="predicted"/>
<keyword evidence="2 5" id="KW-0328">Glycosyltransferase</keyword>
<dbReference type="SUPFAM" id="SSF53756">
    <property type="entry name" value="UDP-Glycosyltransferase/glycogen phosphorylase"/>
    <property type="match status" value="1"/>
</dbReference>
<dbReference type="Gene3D" id="1.25.40.10">
    <property type="entry name" value="Tetratricopeptide repeat domain"/>
    <property type="match status" value="1"/>
</dbReference>
<evidence type="ECO:0000313" key="5">
    <source>
        <dbReference type="EMBL" id="WSD06617.1"/>
    </source>
</evidence>
<evidence type="ECO:0000256" key="3">
    <source>
        <dbReference type="ARBA" id="ARBA00022679"/>
    </source>
</evidence>
<evidence type="ECO:0000313" key="6">
    <source>
        <dbReference type="Proteomes" id="UP001335325"/>
    </source>
</evidence>
<dbReference type="EMBL" id="CP109134">
    <property type="protein sequence ID" value="WSD06617.1"/>
    <property type="molecule type" value="Genomic_DNA"/>
</dbReference>
<evidence type="ECO:0000259" key="4">
    <source>
        <dbReference type="Pfam" id="PF13191"/>
    </source>
</evidence>
<dbReference type="RefSeq" id="WP_326752734.1">
    <property type="nucleotide sequence ID" value="NZ_CP109134.1"/>
</dbReference>
<evidence type="ECO:0000256" key="1">
    <source>
        <dbReference type="ARBA" id="ARBA00021292"/>
    </source>
</evidence>
<dbReference type="Gene3D" id="3.40.50.2000">
    <property type="entry name" value="Glycogen Phosphorylase B"/>
    <property type="match status" value="2"/>
</dbReference>
<organism evidence="5 6">
    <name type="scientific">Streptomyces hirsutus</name>
    <dbReference type="NCBI Taxonomy" id="35620"/>
    <lineage>
        <taxon>Bacteria</taxon>
        <taxon>Bacillati</taxon>
        <taxon>Actinomycetota</taxon>
        <taxon>Actinomycetes</taxon>
        <taxon>Kitasatosporales</taxon>
        <taxon>Streptomycetaceae</taxon>
        <taxon>Streptomyces</taxon>
    </lineage>
</organism>
<dbReference type="Pfam" id="PF13191">
    <property type="entry name" value="AAA_16"/>
    <property type="match status" value="1"/>
</dbReference>